<dbReference type="WBParaSite" id="nRc.2.0.1.t34221-RA">
    <property type="protein sequence ID" value="nRc.2.0.1.t34221-RA"/>
    <property type="gene ID" value="nRc.2.0.1.g34221"/>
</dbReference>
<organism evidence="1 2">
    <name type="scientific">Romanomermis culicivorax</name>
    <name type="common">Nematode worm</name>
    <dbReference type="NCBI Taxonomy" id="13658"/>
    <lineage>
        <taxon>Eukaryota</taxon>
        <taxon>Metazoa</taxon>
        <taxon>Ecdysozoa</taxon>
        <taxon>Nematoda</taxon>
        <taxon>Enoplea</taxon>
        <taxon>Dorylaimia</taxon>
        <taxon>Mermithida</taxon>
        <taxon>Mermithoidea</taxon>
        <taxon>Mermithidae</taxon>
        <taxon>Romanomermis</taxon>
    </lineage>
</organism>
<proteinExistence type="predicted"/>
<dbReference type="Proteomes" id="UP000887565">
    <property type="component" value="Unplaced"/>
</dbReference>
<protein>
    <submittedName>
        <fullName evidence="2">Uncharacterized protein</fullName>
    </submittedName>
</protein>
<dbReference type="AlphaFoldDB" id="A0A915K657"/>
<evidence type="ECO:0000313" key="2">
    <source>
        <dbReference type="WBParaSite" id="nRc.2.0.1.t34221-RA"/>
    </source>
</evidence>
<sequence>DDLSNARFASNSSLVTEIGYYDSAHCSPHLRKFYCKKWWLCDLDFSTFPRSLIEAIVMYVPWQCSTSSPTTEDRNYYFLTIFEPFFAKKAKFFVFKEPSEILGFPQQKGFPGRE</sequence>
<name>A0A915K657_ROMCU</name>
<keyword evidence="1" id="KW-1185">Reference proteome</keyword>
<reference evidence="2" key="1">
    <citation type="submission" date="2022-11" db="UniProtKB">
        <authorList>
            <consortium name="WormBaseParasite"/>
        </authorList>
    </citation>
    <scope>IDENTIFICATION</scope>
</reference>
<accession>A0A915K657</accession>
<evidence type="ECO:0000313" key="1">
    <source>
        <dbReference type="Proteomes" id="UP000887565"/>
    </source>
</evidence>